<evidence type="ECO:0000313" key="11">
    <source>
        <dbReference type="Proteomes" id="UP000256661"/>
    </source>
</evidence>
<reference evidence="10 11" key="1">
    <citation type="submission" date="2018-08" db="EMBL/GenBank/DDBJ databases">
        <title>Sequencing the genomes of 1000 actinobacteria strains.</title>
        <authorList>
            <person name="Klenk H.-P."/>
        </authorList>
    </citation>
    <scope>NUCLEOTIDE SEQUENCE [LARGE SCALE GENOMIC DNA]</scope>
    <source>
        <strain evidence="10 11">DSM 43927</strain>
    </source>
</reference>
<feature type="transmembrane region" description="Helical" evidence="8">
    <location>
        <begin position="135"/>
        <end position="155"/>
    </location>
</feature>
<sequence>MTRGRYRWALAVVAVSAFMIAMDNTVVAIAQETIRRDLGMGYAALRWVTIGYVLMFSCLLIAGGRLADLYGCRITFTVGMAVFTGASAVCGLADSGAMLIAARLVQGVGSAVALPAVLVVITVGRTDRQRSIGQLVWLVSLSLALAGGPGIGGFIVEHRHWGWIFLVNVPAGLAVIALGLVALDGPAAETRARVDLPGVLVSATALFALVYAFHAGGELGWTDPEVLGVAALAVVAGICFVIVEGWAPDPMIDMAFFRNRVFTGGIVTSMLWGIGFNGVMYYSALFMQNVLAFTPTTAAVAYLPTAALVLVTAPVSFLVAARFGARLGVGLGMVLMAAGMATFTLLRQGDGFAQLLPGIALISIGSALTMPLGMYALKAVPDERAGVAGGIINVVRELSAGIGIAVLGLVVDTLESRATASGAGRAEAFRQGTSVGLLVGAALVLVGAVVAAFTMPTRRQAAASDAAKEKAQKAAAREEPEPVAVGASAYTGQGPQRTTAELWPPVPPPGYYLPYLPEDGPPPDDGGRPRRFRGDPW</sequence>
<gene>
    <name evidence="10" type="ORF">DFJ69_3061</name>
</gene>
<dbReference type="NCBIfam" id="TIGR00711">
    <property type="entry name" value="efflux_EmrB"/>
    <property type="match status" value="1"/>
</dbReference>
<dbReference type="AlphaFoldDB" id="A0A3D9SNW5"/>
<feature type="transmembrane region" description="Helical" evidence="8">
    <location>
        <begin position="299"/>
        <end position="320"/>
    </location>
</feature>
<evidence type="ECO:0000313" key="10">
    <source>
        <dbReference type="EMBL" id="REE97588.1"/>
    </source>
</evidence>
<feature type="transmembrane region" description="Helical" evidence="8">
    <location>
        <begin position="100"/>
        <end position="123"/>
    </location>
</feature>
<evidence type="ECO:0000256" key="8">
    <source>
        <dbReference type="SAM" id="Phobius"/>
    </source>
</evidence>
<dbReference type="PRINTS" id="PR01036">
    <property type="entry name" value="TCRTETB"/>
</dbReference>
<feature type="transmembrane region" description="Helical" evidence="8">
    <location>
        <begin position="387"/>
        <end position="411"/>
    </location>
</feature>
<feature type="transmembrane region" description="Helical" evidence="8">
    <location>
        <begin position="259"/>
        <end position="279"/>
    </location>
</feature>
<dbReference type="OrthoDB" id="3218494at2"/>
<dbReference type="Gene3D" id="1.20.1720.10">
    <property type="entry name" value="Multidrug resistance protein D"/>
    <property type="match status" value="1"/>
</dbReference>
<comment type="subcellular location">
    <subcellularLocation>
        <location evidence="1">Cell membrane</location>
        <topology evidence="1">Multi-pass membrane protein</topology>
    </subcellularLocation>
</comment>
<dbReference type="SUPFAM" id="SSF103473">
    <property type="entry name" value="MFS general substrate transporter"/>
    <property type="match status" value="1"/>
</dbReference>
<dbReference type="PANTHER" id="PTHR42718">
    <property type="entry name" value="MAJOR FACILITATOR SUPERFAMILY MULTIDRUG TRANSPORTER MFSC"/>
    <property type="match status" value="1"/>
</dbReference>
<dbReference type="InterPro" id="IPR004638">
    <property type="entry name" value="EmrB-like"/>
</dbReference>
<feature type="transmembrane region" description="Helical" evidence="8">
    <location>
        <begin position="194"/>
        <end position="214"/>
    </location>
</feature>
<dbReference type="PANTHER" id="PTHR42718:SF46">
    <property type="entry name" value="BLR6921 PROTEIN"/>
    <property type="match status" value="1"/>
</dbReference>
<feature type="domain" description="Major facilitator superfamily (MFS) profile" evidence="9">
    <location>
        <begin position="9"/>
        <end position="459"/>
    </location>
</feature>
<proteinExistence type="predicted"/>
<dbReference type="PROSITE" id="PS50850">
    <property type="entry name" value="MFS"/>
    <property type="match status" value="1"/>
</dbReference>
<evidence type="ECO:0000256" key="3">
    <source>
        <dbReference type="ARBA" id="ARBA00022475"/>
    </source>
</evidence>
<evidence type="ECO:0000256" key="5">
    <source>
        <dbReference type="ARBA" id="ARBA00022989"/>
    </source>
</evidence>
<organism evidence="10 11">
    <name type="scientific">Thermomonospora umbrina</name>
    <dbReference type="NCBI Taxonomy" id="111806"/>
    <lineage>
        <taxon>Bacteria</taxon>
        <taxon>Bacillati</taxon>
        <taxon>Actinomycetota</taxon>
        <taxon>Actinomycetes</taxon>
        <taxon>Streptosporangiales</taxon>
        <taxon>Thermomonosporaceae</taxon>
        <taxon>Thermomonospora</taxon>
    </lineage>
</organism>
<keyword evidence="5 8" id="KW-1133">Transmembrane helix</keyword>
<dbReference type="EMBL" id="QTTT01000001">
    <property type="protein sequence ID" value="REE97588.1"/>
    <property type="molecule type" value="Genomic_DNA"/>
</dbReference>
<keyword evidence="4 8" id="KW-0812">Transmembrane</keyword>
<protein>
    <submittedName>
        <fullName evidence="10">EmrB/QacA subfamily drug resistance transporter</fullName>
    </submittedName>
</protein>
<dbReference type="InterPro" id="IPR020846">
    <property type="entry name" value="MFS_dom"/>
</dbReference>
<evidence type="ECO:0000256" key="2">
    <source>
        <dbReference type="ARBA" id="ARBA00022448"/>
    </source>
</evidence>
<feature type="transmembrane region" description="Helical" evidence="8">
    <location>
        <begin position="431"/>
        <end position="453"/>
    </location>
</feature>
<keyword evidence="2" id="KW-0813">Transport</keyword>
<name>A0A3D9SNW5_9ACTN</name>
<accession>A0A3D9SNW5</accession>
<feature type="transmembrane region" description="Helical" evidence="8">
    <location>
        <begin position="327"/>
        <end position="346"/>
    </location>
</feature>
<feature type="compositionally biased region" description="Basic and acidic residues" evidence="7">
    <location>
        <begin position="525"/>
        <end position="537"/>
    </location>
</feature>
<evidence type="ECO:0000256" key="4">
    <source>
        <dbReference type="ARBA" id="ARBA00022692"/>
    </source>
</evidence>
<feature type="transmembrane region" description="Helical" evidence="8">
    <location>
        <begin position="226"/>
        <end position="247"/>
    </location>
</feature>
<feature type="compositionally biased region" description="Polar residues" evidence="7">
    <location>
        <begin position="490"/>
        <end position="499"/>
    </location>
</feature>
<dbReference type="Proteomes" id="UP000256661">
    <property type="component" value="Unassembled WGS sequence"/>
</dbReference>
<dbReference type="GO" id="GO:0022857">
    <property type="term" value="F:transmembrane transporter activity"/>
    <property type="evidence" value="ECO:0007669"/>
    <property type="project" value="InterPro"/>
</dbReference>
<dbReference type="InterPro" id="IPR011701">
    <property type="entry name" value="MFS"/>
</dbReference>
<keyword evidence="11" id="KW-1185">Reference proteome</keyword>
<dbReference type="Pfam" id="PF07690">
    <property type="entry name" value="MFS_1"/>
    <property type="match status" value="1"/>
</dbReference>
<evidence type="ECO:0000256" key="7">
    <source>
        <dbReference type="SAM" id="MobiDB-lite"/>
    </source>
</evidence>
<dbReference type="RefSeq" id="WP_116023062.1">
    <property type="nucleotide sequence ID" value="NZ_QTTT01000001.1"/>
</dbReference>
<feature type="transmembrane region" description="Helical" evidence="8">
    <location>
        <begin position="44"/>
        <end position="62"/>
    </location>
</feature>
<dbReference type="GO" id="GO:0005886">
    <property type="term" value="C:plasma membrane"/>
    <property type="evidence" value="ECO:0007669"/>
    <property type="project" value="UniProtKB-SubCell"/>
</dbReference>
<keyword evidence="6 8" id="KW-0472">Membrane</keyword>
<feature type="region of interest" description="Disordered" evidence="7">
    <location>
        <begin position="464"/>
        <end position="537"/>
    </location>
</feature>
<dbReference type="CDD" id="cd17321">
    <property type="entry name" value="MFS_MMR_MDR_like"/>
    <property type="match status" value="1"/>
</dbReference>
<keyword evidence="3" id="KW-1003">Cell membrane</keyword>
<feature type="transmembrane region" description="Helical" evidence="8">
    <location>
        <begin position="161"/>
        <end position="182"/>
    </location>
</feature>
<evidence type="ECO:0000256" key="1">
    <source>
        <dbReference type="ARBA" id="ARBA00004651"/>
    </source>
</evidence>
<evidence type="ECO:0000259" key="9">
    <source>
        <dbReference type="PROSITE" id="PS50850"/>
    </source>
</evidence>
<dbReference type="Gene3D" id="1.20.1250.20">
    <property type="entry name" value="MFS general substrate transporter like domains"/>
    <property type="match status" value="1"/>
</dbReference>
<comment type="caution">
    <text evidence="10">The sequence shown here is derived from an EMBL/GenBank/DDBJ whole genome shotgun (WGS) entry which is preliminary data.</text>
</comment>
<feature type="compositionally biased region" description="Basic and acidic residues" evidence="7">
    <location>
        <begin position="466"/>
        <end position="480"/>
    </location>
</feature>
<feature type="transmembrane region" description="Helical" evidence="8">
    <location>
        <begin position="352"/>
        <end position="375"/>
    </location>
</feature>
<feature type="transmembrane region" description="Helical" evidence="8">
    <location>
        <begin position="74"/>
        <end position="94"/>
    </location>
</feature>
<evidence type="ECO:0000256" key="6">
    <source>
        <dbReference type="ARBA" id="ARBA00023136"/>
    </source>
</evidence>
<dbReference type="InterPro" id="IPR036259">
    <property type="entry name" value="MFS_trans_sf"/>
</dbReference>